<dbReference type="InterPro" id="IPR025499">
    <property type="entry name" value="KdgF"/>
</dbReference>
<dbReference type="PANTHER" id="PTHR40112:SF1">
    <property type="entry name" value="H2HPP ISOMERASE"/>
    <property type="match status" value="1"/>
</dbReference>
<evidence type="ECO:0000259" key="1">
    <source>
        <dbReference type="Pfam" id="PF07883"/>
    </source>
</evidence>
<dbReference type="PANTHER" id="PTHR40112">
    <property type="entry name" value="H2HPP ISOMERASE"/>
    <property type="match status" value="1"/>
</dbReference>
<dbReference type="SUPFAM" id="SSF51182">
    <property type="entry name" value="RmlC-like cupins"/>
    <property type="match status" value="1"/>
</dbReference>
<dbReference type="Pfam" id="PF07883">
    <property type="entry name" value="Cupin_2"/>
    <property type="match status" value="1"/>
</dbReference>
<keyword evidence="3" id="KW-1185">Reference proteome</keyword>
<gene>
    <name evidence="2" type="ORF">MTX78_08080</name>
</gene>
<accession>A0ABY4D2L3</accession>
<dbReference type="InterPro" id="IPR014710">
    <property type="entry name" value="RmlC-like_jellyroll"/>
</dbReference>
<dbReference type="InterPro" id="IPR011051">
    <property type="entry name" value="RmlC_Cupin_sf"/>
</dbReference>
<dbReference type="InterPro" id="IPR052535">
    <property type="entry name" value="Bacilysin_H2HPP_isomerase"/>
</dbReference>
<dbReference type="RefSeq" id="WP_243801545.1">
    <property type="nucleotide sequence ID" value="NZ_CP094669.1"/>
</dbReference>
<sequence>MSTTETNFRLDNDSQPWTQVAEGMRRQVLAYDPQMMLVRVAFEKGGIGALHHHVHTQMTYVESGVFKSTVGEETRVMRAGDVFYAPSNVWHSVECLEAGMLLDTFSPMREDFI</sequence>
<feature type="domain" description="Cupin type-2" evidence="1">
    <location>
        <begin position="39"/>
        <end position="97"/>
    </location>
</feature>
<dbReference type="InterPro" id="IPR013096">
    <property type="entry name" value="Cupin_2"/>
</dbReference>
<dbReference type="EMBL" id="CP094669">
    <property type="protein sequence ID" value="UOG76546.1"/>
    <property type="molecule type" value="Genomic_DNA"/>
</dbReference>
<name>A0ABY4D2L3_9BACT</name>
<organism evidence="2 3">
    <name type="scientific">Hymenobacter tibetensis</name>
    <dbReference type="NCBI Taxonomy" id="497967"/>
    <lineage>
        <taxon>Bacteria</taxon>
        <taxon>Pseudomonadati</taxon>
        <taxon>Bacteroidota</taxon>
        <taxon>Cytophagia</taxon>
        <taxon>Cytophagales</taxon>
        <taxon>Hymenobacteraceae</taxon>
        <taxon>Hymenobacter</taxon>
    </lineage>
</organism>
<dbReference type="Proteomes" id="UP000831113">
    <property type="component" value="Chromosome"/>
</dbReference>
<reference evidence="2 3" key="1">
    <citation type="submission" date="2022-03" db="EMBL/GenBank/DDBJ databases">
        <title>Hymenobactersp. isolated from the air.</title>
        <authorList>
            <person name="Won M."/>
            <person name="Kwon S.-W."/>
        </authorList>
    </citation>
    <scope>NUCLEOTIDE SEQUENCE [LARGE SCALE GENOMIC DNA]</scope>
    <source>
        <strain evidence="2 3">KACC 21982</strain>
    </source>
</reference>
<dbReference type="PIRSF" id="PIRSF029883">
    <property type="entry name" value="KdgF"/>
    <property type="match status" value="1"/>
</dbReference>
<dbReference type="CDD" id="cd02238">
    <property type="entry name" value="cupin_KdgF"/>
    <property type="match status" value="1"/>
</dbReference>
<dbReference type="Gene3D" id="2.60.120.10">
    <property type="entry name" value="Jelly Rolls"/>
    <property type="match status" value="1"/>
</dbReference>
<proteinExistence type="predicted"/>
<protein>
    <submittedName>
        <fullName evidence="2">Cupin domain-containing protein</fullName>
    </submittedName>
</protein>
<evidence type="ECO:0000313" key="2">
    <source>
        <dbReference type="EMBL" id="UOG76546.1"/>
    </source>
</evidence>
<evidence type="ECO:0000313" key="3">
    <source>
        <dbReference type="Proteomes" id="UP000831113"/>
    </source>
</evidence>